<gene>
    <name evidence="5" type="primary">PRSS50</name>
</gene>
<evidence type="ECO:0000256" key="3">
    <source>
        <dbReference type="SAM" id="MobiDB-lite"/>
    </source>
</evidence>
<dbReference type="InterPro" id="IPR043504">
    <property type="entry name" value="Peptidase_S1_PA_chymotrypsin"/>
</dbReference>
<evidence type="ECO:0000256" key="1">
    <source>
        <dbReference type="ARBA" id="ARBA00023157"/>
    </source>
</evidence>
<dbReference type="CDD" id="cd00190">
    <property type="entry name" value="Tryp_SPc"/>
    <property type="match status" value="1"/>
</dbReference>
<dbReference type="GO" id="GO:0005783">
    <property type="term" value="C:endoplasmic reticulum"/>
    <property type="evidence" value="ECO:0007669"/>
    <property type="project" value="Ensembl"/>
</dbReference>
<sequence>MVSAQPTGGAIGRGARGASLPSGMQPWWWTAAGCQELQDLRALLLLLLLQLLSPQLAGEGTSVSPGSPAAGRPAASHPLSPRRLLTCRGAARGAVLQGLERSGHPQHLQHPRHPQQLQHPQPHERVVGRAGARAGAGKSIPHQALSFSSVCGFSYEQDPTLRDPEAMTRRWPWMVSVRANGIHVCSGTLIASRWVLAVAHCLTQHDNYTVMVGSPWIDQIAPSSSNILVLQVIVHRRFRSKRYWSWIGQANNIGLLKLQKKLKYNKYVRPICLPGLDYALEESSLCTVTGWGSPQANGSGPQFQTIQEKEVVILNSKECDAFYHSFSRIPSLVQIINSQMICVKDGSRENFCYETTGEPLVCSLEGTWYLVGMTSWGPGCNKSEAPPIFLKVSAYQAWIWDSLMGKSLALPAPSRALLLVLPLPLSLLATL</sequence>
<dbReference type="FunFam" id="2.40.10.10:FF:000106">
    <property type="entry name" value="Probable threonine protease PRSS50"/>
    <property type="match status" value="1"/>
</dbReference>
<dbReference type="InterPro" id="IPR001254">
    <property type="entry name" value="Trypsin_dom"/>
</dbReference>
<keyword evidence="1" id="KW-1015">Disulfide bond</keyword>
<dbReference type="InterPro" id="IPR009003">
    <property type="entry name" value="Peptidase_S1_PA"/>
</dbReference>
<evidence type="ECO:0000256" key="2">
    <source>
        <dbReference type="ARBA" id="ARBA00024195"/>
    </source>
</evidence>
<dbReference type="Gene3D" id="2.40.10.10">
    <property type="entry name" value="Trypsin-like serine proteases"/>
    <property type="match status" value="1"/>
</dbReference>
<proteinExistence type="inferred from homology"/>
<dbReference type="Pfam" id="PF00089">
    <property type="entry name" value="Trypsin"/>
    <property type="match status" value="1"/>
</dbReference>
<dbReference type="PRINTS" id="PR00722">
    <property type="entry name" value="CHYMOTRYPSIN"/>
</dbReference>
<evidence type="ECO:0000313" key="5">
    <source>
        <dbReference type="Ensembl" id="ENSUPAP00010020289.1"/>
    </source>
</evidence>
<evidence type="ECO:0000259" key="4">
    <source>
        <dbReference type="PROSITE" id="PS50240"/>
    </source>
</evidence>
<dbReference type="Proteomes" id="UP000694417">
    <property type="component" value="Unplaced"/>
</dbReference>
<dbReference type="PROSITE" id="PS50240">
    <property type="entry name" value="TRYPSIN_DOM"/>
    <property type="match status" value="1"/>
</dbReference>
<feature type="compositionally biased region" description="Low complexity" evidence="3">
    <location>
        <begin position="58"/>
        <end position="78"/>
    </location>
</feature>
<dbReference type="GO" id="GO:0006508">
    <property type="term" value="P:proteolysis"/>
    <property type="evidence" value="ECO:0007669"/>
    <property type="project" value="Ensembl"/>
</dbReference>
<organism evidence="5 6">
    <name type="scientific">Urocitellus parryii</name>
    <name type="common">Arctic ground squirrel</name>
    <name type="synonym">Spermophilus parryii</name>
    <dbReference type="NCBI Taxonomy" id="9999"/>
    <lineage>
        <taxon>Eukaryota</taxon>
        <taxon>Metazoa</taxon>
        <taxon>Chordata</taxon>
        <taxon>Craniata</taxon>
        <taxon>Vertebrata</taxon>
        <taxon>Euteleostomi</taxon>
        <taxon>Mammalia</taxon>
        <taxon>Eutheria</taxon>
        <taxon>Euarchontoglires</taxon>
        <taxon>Glires</taxon>
        <taxon>Rodentia</taxon>
        <taxon>Sciuromorpha</taxon>
        <taxon>Sciuridae</taxon>
        <taxon>Xerinae</taxon>
        <taxon>Marmotini</taxon>
        <taxon>Urocitellus</taxon>
    </lineage>
</organism>
<reference evidence="5" key="1">
    <citation type="submission" date="2025-08" db="UniProtKB">
        <authorList>
            <consortium name="Ensembl"/>
        </authorList>
    </citation>
    <scope>IDENTIFICATION</scope>
</reference>
<dbReference type="AlphaFoldDB" id="A0A8D2KKE1"/>
<evidence type="ECO:0000313" key="6">
    <source>
        <dbReference type="Proteomes" id="UP000694417"/>
    </source>
</evidence>
<dbReference type="PANTHER" id="PTHR24256">
    <property type="entry name" value="TRYPTASE-RELATED"/>
    <property type="match status" value="1"/>
</dbReference>
<protein>
    <submittedName>
        <fullName evidence="5">Serine protease 50</fullName>
    </submittedName>
</protein>
<dbReference type="InterPro" id="IPR051487">
    <property type="entry name" value="Ser/Thr_Proteases_Immune/Dev"/>
</dbReference>
<dbReference type="GO" id="GO:0004252">
    <property type="term" value="F:serine-type endopeptidase activity"/>
    <property type="evidence" value="ECO:0007669"/>
    <property type="project" value="InterPro"/>
</dbReference>
<feature type="region of interest" description="Disordered" evidence="3">
    <location>
        <begin position="58"/>
        <end position="81"/>
    </location>
</feature>
<feature type="domain" description="Peptidase S1" evidence="4">
    <location>
        <begin position="150"/>
        <end position="404"/>
    </location>
</feature>
<comment type="similarity">
    <text evidence="2">Belongs to the peptidase S1 family. CLIP subfamily.</text>
</comment>
<reference evidence="5" key="2">
    <citation type="submission" date="2025-09" db="UniProtKB">
        <authorList>
            <consortium name="Ensembl"/>
        </authorList>
    </citation>
    <scope>IDENTIFICATION</scope>
</reference>
<dbReference type="GeneTree" id="ENSGT00940000162593"/>
<dbReference type="GO" id="GO:0004298">
    <property type="term" value="F:threonine-type endopeptidase activity"/>
    <property type="evidence" value="ECO:0007669"/>
    <property type="project" value="Ensembl"/>
</dbReference>
<keyword evidence="6" id="KW-1185">Reference proteome</keyword>
<dbReference type="InterPro" id="IPR001314">
    <property type="entry name" value="Peptidase_S1A"/>
</dbReference>
<dbReference type="SUPFAM" id="SSF50494">
    <property type="entry name" value="Trypsin-like serine proteases"/>
    <property type="match status" value="1"/>
</dbReference>
<dbReference type="SMART" id="SM00020">
    <property type="entry name" value="Tryp_SPc"/>
    <property type="match status" value="1"/>
</dbReference>
<dbReference type="Ensembl" id="ENSUPAT00010023075.1">
    <property type="protein sequence ID" value="ENSUPAP00010020289.1"/>
    <property type="gene ID" value="ENSUPAG00010016049.1"/>
</dbReference>
<accession>A0A8D2KKE1</accession>
<feature type="region of interest" description="Disordered" evidence="3">
    <location>
        <begin position="102"/>
        <end position="133"/>
    </location>
</feature>
<name>A0A8D2KKE1_UROPR</name>